<name>A0A9X8EFK1_PSEPU</name>
<feature type="compositionally biased region" description="Basic and acidic residues" evidence="1">
    <location>
        <begin position="123"/>
        <end position="140"/>
    </location>
</feature>
<evidence type="ECO:0000313" key="2">
    <source>
        <dbReference type="EMBL" id="ROQ48997.1"/>
    </source>
</evidence>
<dbReference type="EMBL" id="RJUR01000014">
    <property type="protein sequence ID" value="ROQ48997.1"/>
    <property type="molecule type" value="Genomic_DNA"/>
</dbReference>
<evidence type="ECO:0000256" key="1">
    <source>
        <dbReference type="SAM" id="MobiDB-lite"/>
    </source>
</evidence>
<dbReference type="AlphaFoldDB" id="A0A9X8EFK1"/>
<accession>A0A9X8EFK1</accession>
<gene>
    <name evidence="2" type="ORF">EDF85_3301</name>
</gene>
<feature type="region of interest" description="Disordered" evidence="1">
    <location>
        <begin position="236"/>
        <end position="268"/>
    </location>
</feature>
<reference evidence="2 3" key="1">
    <citation type="submission" date="2018-11" db="EMBL/GenBank/DDBJ databases">
        <title>Genomic analyses of the natural microbiome of Caenorhabditis elegans.</title>
        <authorList>
            <person name="Samuel B."/>
        </authorList>
    </citation>
    <scope>NUCLEOTIDE SEQUENCE [LARGE SCALE GENOMIC DNA]</scope>
    <source>
        <strain evidence="2 3">BIGb0473</strain>
    </source>
</reference>
<feature type="compositionally biased region" description="Basic and acidic residues" evidence="1">
    <location>
        <begin position="148"/>
        <end position="158"/>
    </location>
</feature>
<proteinExistence type="predicted"/>
<feature type="region of interest" description="Disordered" evidence="1">
    <location>
        <begin position="122"/>
        <end position="158"/>
    </location>
</feature>
<dbReference type="Proteomes" id="UP000269115">
    <property type="component" value="Unassembled WGS sequence"/>
</dbReference>
<dbReference type="RefSeq" id="WP_058540341.1">
    <property type="nucleotide sequence ID" value="NZ_LKGZ01000001.1"/>
</dbReference>
<evidence type="ECO:0000313" key="3">
    <source>
        <dbReference type="Proteomes" id="UP000269115"/>
    </source>
</evidence>
<comment type="caution">
    <text evidence="2">The sequence shown here is derived from an EMBL/GenBank/DDBJ whole genome shotgun (WGS) entry which is preliminary data.</text>
</comment>
<sequence length="268" mass="27745">MSTSFEAESQKSPETLEQEIDAKRASISHLVDSLEHRLTPGQLIDQGMAYFKGNGGEFFQNLGTTLKHNPVPTVLTGVGLAWLALNQNRPFSPGSPTFGGSGLADTLGDAASGIKGAMAQAGEHLHHASDVAHDKARDAGDSLGSSADKVRQAAHHASDRVQAQAAQLKGQFDHLLKDQPLVLAAIGIALGAALGAALPGTRKEDELMGETRDTLADKVTRTGKALYADATQAVHNADASAPAAAAQAGPQPPREGPADLSDGLGFRP</sequence>
<feature type="compositionally biased region" description="Low complexity" evidence="1">
    <location>
        <begin position="237"/>
        <end position="249"/>
    </location>
</feature>
<protein>
    <submittedName>
        <fullName evidence="2">Uncharacterized protein DUF3618</fullName>
    </submittedName>
</protein>
<dbReference type="Pfam" id="PF12277">
    <property type="entry name" value="DUF3618"/>
    <property type="match status" value="1"/>
</dbReference>
<dbReference type="InterPro" id="IPR022062">
    <property type="entry name" value="DUF3618"/>
</dbReference>
<organism evidence="2 3">
    <name type="scientific">Pseudomonas putida</name>
    <name type="common">Arthrobacter siderocapsulatus</name>
    <dbReference type="NCBI Taxonomy" id="303"/>
    <lineage>
        <taxon>Bacteria</taxon>
        <taxon>Pseudomonadati</taxon>
        <taxon>Pseudomonadota</taxon>
        <taxon>Gammaproteobacteria</taxon>
        <taxon>Pseudomonadales</taxon>
        <taxon>Pseudomonadaceae</taxon>
        <taxon>Pseudomonas</taxon>
    </lineage>
</organism>